<dbReference type="Gene3D" id="3.20.20.60">
    <property type="entry name" value="Phosphoenolpyruvate-binding domains"/>
    <property type="match status" value="1"/>
</dbReference>
<dbReference type="InterPro" id="IPR040186">
    <property type="entry name" value="Citramalyl-CoA_lyase"/>
</dbReference>
<gene>
    <name evidence="3" type="ORF">ABOD76_07175</name>
</gene>
<dbReference type="PANTHER" id="PTHR11105">
    <property type="entry name" value="CITRATE LYASE SUBUNIT BETA-RELATED"/>
    <property type="match status" value="1"/>
</dbReference>
<keyword evidence="2" id="KW-0479">Metal-binding</keyword>
<dbReference type="GO" id="GO:0016829">
    <property type="term" value="F:lyase activity"/>
    <property type="evidence" value="ECO:0007669"/>
    <property type="project" value="UniProtKB-KW"/>
</dbReference>
<dbReference type="Pfam" id="PF15617">
    <property type="entry name" value="C-C_Bond_Lyase"/>
    <property type="match status" value="1"/>
</dbReference>
<dbReference type="GO" id="GO:0046872">
    <property type="term" value="F:metal ion binding"/>
    <property type="evidence" value="ECO:0007669"/>
    <property type="project" value="UniProtKB-KW"/>
</dbReference>
<dbReference type="InterPro" id="IPR039480">
    <property type="entry name" value="C-C_Bond_Lyase-like"/>
</dbReference>
<dbReference type="InterPro" id="IPR011206">
    <property type="entry name" value="Citrate_lyase_beta/mcl1/mcl2"/>
</dbReference>
<organism evidence="3">
    <name type="scientific">Deinococcus sonorensis KR-87</name>
    <dbReference type="NCBI Taxonomy" id="694439"/>
    <lineage>
        <taxon>Bacteria</taxon>
        <taxon>Thermotogati</taxon>
        <taxon>Deinococcota</taxon>
        <taxon>Deinococci</taxon>
        <taxon>Deinococcales</taxon>
        <taxon>Deinococcaceae</taxon>
        <taxon>Deinococcus</taxon>
    </lineage>
</organism>
<evidence type="ECO:0000256" key="2">
    <source>
        <dbReference type="PIRSR" id="PIRSR015582-2"/>
    </source>
</evidence>
<dbReference type="InterPro" id="IPR040442">
    <property type="entry name" value="Pyrv_kinase-like_dom_sf"/>
</dbReference>
<dbReference type="InterPro" id="IPR015813">
    <property type="entry name" value="Pyrv/PenolPyrv_kinase-like_dom"/>
</dbReference>
<name>A0AAU7UC64_9DEIO</name>
<dbReference type="PANTHER" id="PTHR11105:SF0">
    <property type="entry name" value="CITRAMALYL-COA LYASE, MITOCHONDRIAL"/>
    <property type="match status" value="1"/>
</dbReference>
<evidence type="ECO:0000313" key="3">
    <source>
        <dbReference type="EMBL" id="XBV86074.1"/>
    </source>
</evidence>
<dbReference type="SUPFAM" id="SSF51621">
    <property type="entry name" value="Phosphoenolpyruvate/pyruvate domain"/>
    <property type="match status" value="1"/>
</dbReference>
<keyword evidence="1 2" id="KW-0460">Magnesium</keyword>
<dbReference type="AlphaFoldDB" id="A0AAU7UC64"/>
<sequence length="310" mass="33627">MTRPASRLPSAAPTFDPLALGASLYAPATRPDLAALGNGEKAINPHSLIYCLEDAVRDDELPLALERLRSALPQLRQGTGPLRFVRVRSPRMLETVLGFEGRSALHGVVLPKVSRSNLREYLQLLPPELSALPTLETREVFSQRRMEGLRDFLLDSGFAGRVACLRVGGNDLLSLLGLRRTPGQTVHEGPLSGTLQMLVSTFVPWGFQLSSPVYEVYGDPSTLAREVQQDRQRGLCGKTVIHPVQVAVVAAAYQVTAAELRQARAVLDPQAPAVFARDGAMCEPATHGRWAAQVLRMAQLYGVQPDAAPA</sequence>
<keyword evidence="3" id="KW-0456">Lyase</keyword>
<protein>
    <submittedName>
        <fullName evidence="3">HpcH/HpaI aldolase/citrate lyase family protein</fullName>
    </submittedName>
</protein>
<evidence type="ECO:0000256" key="1">
    <source>
        <dbReference type="ARBA" id="ARBA00022842"/>
    </source>
</evidence>
<feature type="binding site" evidence="2">
    <location>
        <position position="171"/>
    </location>
    <ligand>
        <name>Mg(2+)</name>
        <dbReference type="ChEBI" id="CHEBI:18420"/>
    </ligand>
</feature>
<reference evidence="3" key="1">
    <citation type="submission" date="2024-06" db="EMBL/GenBank/DDBJ databases">
        <title>Draft Genome Sequence of Deinococcus sonorensis Type Strain KR-87, a Biofilm Producing Representative of the Genus Deinococcus.</title>
        <authorList>
            <person name="Boren L.S."/>
            <person name="Grosso R.A."/>
            <person name="Hugenberg-Cox A.N."/>
            <person name="Hill J.T.E."/>
            <person name="Albert C.M."/>
            <person name="Tuohy J.M."/>
        </authorList>
    </citation>
    <scope>NUCLEOTIDE SEQUENCE</scope>
    <source>
        <strain evidence="3">KR-87</strain>
    </source>
</reference>
<dbReference type="PIRSF" id="PIRSF015582">
    <property type="entry name" value="Cit_lyase_B"/>
    <property type="match status" value="1"/>
</dbReference>
<dbReference type="RefSeq" id="WP_350244125.1">
    <property type="nucleotide sequence ID" value="NZ_CP158299.1"/>
</dbReference>
<accession>A0AAU7UC64</accession>
<dbReference type="EMBL" id="CP158299">
    <property type="protein sequence ID" value="XBV86074.1"/>
    <property type="molecule type" value="Genomic_DNA"/>
</dbReference>
<proteinExistence type="predicted"/>
<dbReference type="KEGG" id="dsc:ABOD76_07175"/>